<dbReference type="Pfam" id="PF19054">
    <property type="entry name" value="DUF5753"/>
    <property type="match status" value="1"/>
</dbReference>
<dbReference type="PROSITE" id="PS50943">
    <property type="entry name" value="HTH_CROC1"/>
    <property type="match status" value="1"/>
</dbReference>
<protein>
    <submittedName>
        <fullName evidence="2">Helix-turn-helix transcriptional regulator</fullName>
    </submittedName>
</protein>
<proteinExistence type="predicted"/>
<dbReference type="GO" id="GO:0003677">
    <property type="term" value="F:DNA binding"/>
    <property type="evidence" value="ECO:0007669"/>
    <property type="project" value="InterPro"/>
</dbReference>
<dbReference type="AlphaFoldDB" id="A0AA41PUB5"/>
<dbReference type="RefSeq" id="WP_235049893.1">
    <property type="nucleotide sequence ID" value="NZ_JAKFHA010000001.1"/>
</dbReference>
<feature type="domain" description="HTH cro/C1-type" evidence="1">
    <location>
        <begin position="37"/>
        <end position="90"/>
    </location>
</feature>
<dbReference type="Pfam" id="PF13560">
    <property type="entry name" value="HTH_31"/>
    <property type="match status" value="1"/>
</dbReference>
<dbReference type="InterPro" id="IPR010982">
    <property type="entry name" value="Lambda_DNA-bd_dom_sf"/>
</dbReference>
<accession>A0AA41PUB5</accession>
<dbReference type="SUPFAM" id="SSF47413">
    <property type="entry name" value="lambda repressor-like DNA-binding domains"/>
    <property type="match status" value="1"/>
</dbReference>
<reference evidence="2" key="1">
    <citation type="submission" date="2022-01" db="EMBL/GenBank/DDBJ databases">
        <title>Genome-Based Taxonomic Classification of the Phylum Actinobacteria.</title>
        <authorList>
            <person name="Gao Y."/>
        </authorList>
    </citation>
    <scope>NUCLEOTIDE SEQUENCE</scope>
    <source>
        <strain evidence="2">KLBMP 8922</strain>
    </source>
</reference>
<dbReference type="InterPro" id="IPR043917">
    <property type="entry name" value="DUF5753"/>
</dbReference>
<evidence type="ECO:0000313" key="3">
    <source>
        <dbReference type="Proteomes" id="UP001165378"/>
    </source>
</evidence>
<dbReference type="EMBL" id="JAKFHA010000001">
    <property type="protein sequence ID" value="MCF2525873.1"/>
    <property type="molecule type" value="Genomic_DNA"/>
</dbReference>
<dbReference type="CDD" id="cd00093">
    <property type="entry name" value="HTH_XRE"/>
    <property type="match status" value="1"/>
</dbReference>
<dbReference type="Gene3D" id="1.10.260.40">
    <property type="entry name" value="lambda repressor-like DNA-binding domains"/>
    <property type="match status" value="1"/>
</dbReference>
<dbReference type="SMART" id="SM00530">
    <property type="entry name" value="HTH_XRE"/>
    <property type="match status" value="1"/>
</dbReference>
<gene>
    <name evidence="2" type="ORF">LZ495_01350</name>
</gene>
<keyword evidence="3" id="KW-1185">Reference proteome</keyword>
<evidence type="ECO:0000259" key="1">
    <source>
        <dbReference type="PROSITE" id="PS50943"/>
    </source>
</evidence>
<organism evidence="2 3">
    <name type="scientific">Yinghuangia soli</name>
    <dbReference type="NCBI Taxonomy" id="2908204"/>
    <lineage>
        <taxon>Bacteria</taxon>
        <taxon>Bacillati</taxon>
        <taxon>Actinomycetota</taxon>
        <taxon>Actinomycetes</taxon>
        <taxon>Kitasatosporales</taxon>
        <taxon>Streptomycetaceae</taxon>
        <taxon>Yinghuangia</taxon>
    </lineage>
</organism>
<dbReference type="InterPro" id="IPR001387">
    <property type="entry name" value="Cro/C1-type_HTH"/>
</dbReference>
<name>A0AA41PUB5_9ACTN</name>
<sequence length="295" mass="33268">MAENDDVRGDGADRTDLLPAEDAEDAHGLFRTLGRQIKILRERAGLSRRELADRLGYSEATVNSVERGRRVPQPEFLVAVDKFFDVGGLLATAAEDVEKAKVRARVRHPAWFRDYARLEREAVELCYYVNHVMPGIFQTEEHARALFEMRKPLLDAETIEQRVEARLSRQAILAKWPAPMVVCVIEEVVLRRPIGGWEIHRRQLEALLRIGRMRNVELQVMPSDRAEHAGVGGPLTLLTPKGRPQVAYLEVQSESILITDAEEVRILASRFGSIRGQALTPVESLAVIEKLVGER</sequence>
<dbReference type="Proteomes" id="UP001165378">
    <property type="component" value="Unassembled WGS sequence"/>
</dbReference>
<evidence type="ECO:0000313" key="2">
    <source>
        <dbReference type="EMBL" id="MCF2525873.1"/>
    </source>
</evidence>
<comment type="caution">
    <text evidence="2">The sequence shown here is derived from an EMBL/GenBank/DDBJ whole genome shotgun (WGS) entry which is preliminary data.</text>
</comment>